<evidence type="ECO:0000256" key="5">
    <source>
        <dbReference type="ARBA" id="ARBA00022723"/>
    </source>
</evidence>
<accession>A0ABR3FEQ2</accession>
<dbReference type="InterPro" id="IPR001128">
    <property type="entry name" value="Cyt_P450"/>
</dbReference>
<dbReference type="InterPro" id="IPR002401">
    <property type="entry name" value="Cyt_P450_E_grp-I"/>
</dbReference>
<gene>
    <name evidence="10" type="ORF">V5O48_008375</name>
</gene>
<comment type="cofactor">
    <cofactor evidence="1">
        <name>heme</name>
        <dbReference type="ChEBI" id="CHEBI:30413"/>
    </cofactor>
</comment>
<dbReference type="PRINTS" id="PR00385">
    <property type="entry name" value="P450"/>
</dbReference>
<dbReference type="CDD" id="cd11065">
    <property type="entry name" value="CYP64-like"/>
    <property type="match status" value="1"/>
</dbReference>
<evidence type="ECO:0000256" key="7">
    <source>
        <dbReference type="ARBA" id="ARBA00023004"/>
    </source>
</evidence>
<evidence type="ECO:0000256" key="1">
    <source>
        <dbReference type="ARBA" id="ARBA00001971"/>
    </source>
</evidence>
<evidence type="ECO:0000256" key="2">
    <source>
        <dbReference type="ARBA" id="ARBA00005179"/>
    </source>
</evidence>
<dbReference type="EMBL" id="JBAHYK010000487">
    <property type="protein sequence ID" value="KAL0573579.1"/>
    <property type="molecule type" value="Genomic_DNA"/>
</dbReference>
<dbReference type="PANTHER" id="PTHR46300:SF7">
    <property type="entry name" value="P450, PUTATIVE (EUROFUNG)-RELATED"/>
    <property type="match status" value="1"/>
</dbReference>
<evidence type="ECO:0000256" key="3">
    <source>
        <dbReference type="ARBA" id="ARBA00010617"/>
    </source>
</evidence>
<evidence type="ECO:0000313" key="11">
    <source>
        <dbReference type="Proteomes" id="UP001465976"/>
    </source>
</evidence>
<keyword evidence="4 9" id="KW-0349">Heme</keyword>
<keyword evidence="7 9" id="KW-0408">Iron</keyword>
<reference evidence="10 11" key="1">
    <citation type="submission" date="2024-02" db="EMBL/GenBank/DDBJ databases">
        <title>A draft genome for the cacao thread blight pathogen Marasmius crinis-equi.</title>
        <authorList>
            <person name="Cohen S.P."/>
            <person name="Baruah I.K."/>
            <person name="Amoako-Attah I."/>
            <person name="Bukari Y."/>
            <person name="Meinhardt L.W."/>
            <person name="Bailey B.A."/>
        </authorList>
    </citation>
    <scope>NUCLEOTIDE SEQUENCE [LARGE SCALE GENOMIC DNA]</scope>
    <source>
        <strain evidence="10 11">GH-76</strain>
    </source>
</reference>
<protein>
    <recommendedName>
        <fullName evidence="12">Cytochrome P450</fullName>
    </recommendedName>
</protein>
<dbReference type="Proteomes" id="UP001465976">
    <property type="component" value="Unassembled WGS sequence"/>
</dbReference>
<keyword evidence="5 9" id="KW-0479">Metal-binding</keyword>
<comment type="caution">
    <text evidence="10">The sequence shown here is derived from an EMBL/GenBank/DDBJ whole genome shotgun (WGS) entry which is preliminary data.</text>
</comment>
<dbReference type="InterPro" id="IPR036396">
    <property type="entry name" value="Cyt_P450_sf"/>
</dbReference>
<dbReference type="PROSITE" id="PS00086">
    <property type="entry name" value="CYTOCHROME_P450"/>
    <property type="match status" value="1"/>
</dbReference>
<dbReference type="PANTHER" id="PTHR46300">
    <property type="entry name" value="P450, PUTATIVE (EUROFUNG)-RELATED-RELATED"/>
    <property type="match status" value="1"/>
</dbReference>
<keyword evidence="8 9" id="KW-0503">Monooxygenase</keyword>
<dbReference type="InterPro" id="IPR017972">
    <property type="entry name" value="Cyt_P450_CS"/>
</dbReference>
<evidence type="ECO:0000256" key="9">
    <source>
        <dbReference type="RuleBase" id="RU000461"/>
    </source>
</evidence>
<keyword evidence="6 9" id="KW-0560">Oxidoreductase</keyword>
<evidence type="ECO:0000256" key="6">
    <source>
        <dbReference type="ARBA" id="ARBA00023002"/>
    </source>
</evidence>
<sequence>MHSSIVASEYLTGGTFIPLMQHNDVWKRMRRVADKILSKTMASSFYPAQEQEAVRLVWNMLKNTGPKQWDSELQRAASSVVVSMVYGLSILESSDDPAIGLRVNEFILRVGRASIPGTHLVEVFPWMRYFPAFICKWKRDSQMWYRRDTEFFKALFAGAKDRMEKGDDRDSFASYIIRGQEHYELSDTEISWLSATIYAGGAETSATAMSWFMLAMVAHPEVQKKCQEELDAVIGRSRTPRLSDQNDLPYIRATAREVLRWRPLAPLGIPHQLAKDDWHEGSYIPKNTIVIPNIWAMNHDKDTFGLDADMFRPERHLGPDGKLAPSPPDTKQGVYIWNVTFGYGSRICPGRYVANSFLFVNIASILWAANISPEKDVQGKCIPPDTSDAAALNDGIFLKPRPFKCCITPRFPEAKEVLEQIMRELESGR</sequence>
<organism evidence="10 11">
    <name type="scientific">Marasmius crinis-equi</name>
    <dbReference type="NCBI Taxonomy" id="585013"/>
    <lineage>
        <taxon>Eukaryota</taxon>
        <taxon>Fungi</taxon>
        <taxon>Dikarya</taxon>
        <taxon>Basidiomycota</taxon>
        <taxon>Agaricomycotina</taxon>
        <taxon>Agaricomycetes</taxon>
        <taxon>Agaricomycetidae</taxon>
        <taxon>Agaricales</taxon>
        <taxon>Marasmiineae</taxon>
        <taxon>Marasmiaceae</taxon>
        <taxon>Marasmius</taxon>
    </lineage>
</organism>
<evidence type="ECO:0000256" key="4">
    <source>
        <dbReference type="ARBA" id="ARBA00022617"/>
    </source>
</evidence>
<name>A0ABR3FEQ2_9AGAR</name>
<comment type="pathway">
    <text evidence="2">Secondary metabolite biosynthesis.</text>
</comment>
<dbReference type="SUPFAM" id="SSF48264">
    <property type="entry name" value="Cytochrome P450"/>
    <property type="match status" value="1"/>
</dbReference>
<evidence type="ECO:0000313" key="10">
    <source>
        <dbReference type="EMBL" id="KAL0573579.1"/>
    </source>
</evidence>
<proteinExistence type="inferred from homology"/>
<evidence type="ECO:0008006" key="12">
    <source>
        <dbReference type="Google" id="ProtNLM"/>
    </source>
</evidence>
<dbReference type="Gene3D" id="1.10.630.10">
    <property type="entry name" value="Cytochrome P450"/>
    <property type="match status" value="1"/>
</dbReference>
<evidence type="ECO:0000256" key="8">
    <source>
        <dbReference type="ARBA" id="ARBA00023033"/>
    </source>
</evidence>
<dbReference type="PRINTS" id="PR00463">
    <property type="entry name" value="EP450I"/>
</dbReference>
<keyword evidence="11" id="KW-1185">Reference proteome</keyword>
<dbReference type="Pfam" id="PF00067">
    <property type="entry name" value="p450"/>
    <property type="match status" value="1"/>
</dbReference>
<comment type="similarity">
    <text evidence="3 9">Belongs to the cytochrome P450 family.</text>
</comment>
<dbReference type="InterPro" id="IPR050364">
    <property type="entry name" value="Cytochrome_P450_fung"/>
</dbReference>